<evidence type="ECO:0000313" key="2">
    <source>
        <dbReference type="Proteomes" id="UP000037069"/>
    </source>
</evidence>
<reference evidence="1 2" key="1">
    <citation type="journal article" date="2015" name="Nat. Commun.">
        <title>Lucilia cuprina genome unlocks parasitic fly biology to underpin future interventions.</title>
        <authorList>
            <person name="Anstead C.A."/>
            <person name="Korhonen P.K."/>
            <person name="Young N.D."/>
            <person name="Hall R.S."/>
            <person name="Jex A.R."/>
            <person name="Murali S.C."/>
            <person name="Hughes D.S."/>
            <person name="Lee S.F."/>
            <person name="Perry T."/>
            <person name="Stroehlein A.J."/>
            <person name="Ansell B.R."/>
            <person name="Breugelmans B."/>
            <person name="Hofmann A."/>
            <person name="Qu J."/>
            <person name="Dugan S."/>
            <person name="Lee S.L."/>
            <person name="Chao H."/>
            <person name="Dinh H."/>
            <person name="Han Y."/>
            <person name="Doddapaneni H.V."/>
            <person name="Worley K.C."/>
            <person name="Muzny D.M."/>
            <person name="Ioannidis P."/>
            <person name="Waterhouse R.M."/>
            <person name="Zdobnov E.M."/>
            <person name="James P.J."/>
            <person name="Bagnall N.H."/>
            <person name="Kotze A.C."/>
            <person name="Gibbs R.A."/>
            <person name="Richards S."/>
            <person name="Batterham P."/>
            <person name="Gasser R.B."/>
        </authorList>
    </citation>
    <scope>NUCLEOTIDE SEQUENCE [LARGE SCALE GENOMIC DNA]</scope>
    <source>
        <strain evidence="1 2">LS</strain>
        <tissue evidence="1">Full body</tissue>
    </source>
</reference>
<evidence type="ECO:0000313" key="1">
    <source>
        <dbReference type="EMBL" id="KNC26027.1"/>
    </source>
</evidence>
<comment type="caution">
    <text evidence="1">The sequence shown here is derived from an EMBL/GenBank/DDBJ whole genome shotgun (WGS) entry which is preliminary data.</text>
</comment>
<organism evidence="1 2">
    <name type="scientific">Lucilia cuprina</name>
    <name type="common">Green bottle fly</name>
    <name type="synonym">Australian sheep blowfly</name>
    <dbReference type="NCBI Taxonomy" id="7375"/>
    <lineage>
        <taxon>Eukaryota</taxon>
        <taxon>Metazoa</taxon>
        <taxon>Ecdysozoa</taxon>
        <taxon>Arthropoda</taxon>
        <taxon>Hexapoda</taxon>
        <taxon>Insecta</taxon>
        <taxon>Pterygota</taxon>
        <taxon>Neoptera</taxon>
        <taxon>Endopterygota</taxon>
        <taxon>Diptera</taxon>
        <taxon>Brachycera</taxon>
        <taxon>Muscomorpha</taxon>
        <taxon>Oestroidea</taxon>
        <taxon>Calliphoridae</taxon>
        <taxon>Luciliinae</taxon>
        <taxon>Lucilia</taxon>
    </lineage>
</organism>
<dbReference type="EMBL" id="JRES01001042">
    <property type="protein sequence ID" value="KNC26027.1"/>
    <property type="molecule type" value="Genomic_DNA"/>
</dbReference>
<gene>
    <name evidence="1" type="ORF">FF38_03790</name>
</gene>
<accession>A0A0L0C195</accession>
<protein>
    <submittedName>
        <fullName evidence="1">Uncharacterized protein</fullName>
    </submittedName>
</protein>
<sequence>MFPLEREYLGVKPICEVKASDGELCLNRVKPEETLVEARSGSDVQIDLSLRIAEAPELAMRDEPNVKLRCRSVRSSDTTKGVSSSRQPDALKMDGAQAYHLYFTHSRDYRLWMQILVVVANIQMRTLKTEVEKGSVGTAVGNGLVDPNWYLNGNPEIGLTSARVCTSDEPHASVGSGALVTVLENPQEGRFIPSRTDNRSSGLWKFMAGLSELLGLLFPRGYGGLEGLGYSALFMESAISTQS</sequence>
<proteinExistence type="predicted"/>
<name>A0A0L0C195_LUCCU</name>
<keyword evidence="2" id="KW-1185">Reference proteome</keyword>
<dbReference type="AlphaFoldDB" id="A0A0L0C195"/>
<dbReference type="Proteomes" id="UP000037069">
    <property type="component" value="Unassembled WGS sequence"/>
</dbReference>